<evidence type="ECO:0000259" key="2">
    <source>
        <dbReference type="Pfam" id="PF05569"/>
    </source>
</evidence>
<evidence type="ECO:0000256" key="1">
    <source>
        <dbReference type="SAM" id="Phobius"/>
    </source>
</evidence>
<comment type="caution">
    <text evidence="3">The sequence shown here is derived from an EMBL/GenBank/DDBJ whole genome shotgun (WGS) entry which is preliminary data.</text>
</comment>
<keyword evidence="1" id="KW-1133">Transmembrane helix</keyword>
<dbReference type="EMBL" id="BAABWN010000012">
    <property type="protein sequence ID" value="GAA6169420.1"/>
    <property type="molecule type" value="Genomic_DNA"/>
</dbReference>
<keyword evidence="1" id="KW-0472">Membrane</keyword>
<dbReference type="Gene3D" id="3.30.2010.10">
    <property type="entry name" value="Metalloproteases ('zincins'), catalytic domain"/>
    <property type="match status" value="1"/>
</dbReference>
<organism evidence="3 4">
    <name type="scientific">Sessilibacter corallicola</name>
    <dbReference type="NCBI Taxonomy" id="2904075"/>
    <lineage>
        <taxon>Bacteria</taxon>
        <taxon>Pseudomonadati</taxon>
        <taxon>Pseudomonadota</taxon>
        <taxon>Gammaproteobacteria</taxon>
        <taxon>Cellvibrionales</taxon>
        <taxon>Cellvibrionaceae</taxon>
        <taxon>Sessilibacter</taxon>
    </lineage>
</organism>
<dbReference type="Proteomes" id="UP001465153">
    <property type="component" value="Unassembled WGS sequence"/>
</dbReference>
<feature type="transmembrane region" description="Helical" evidence="1">
    <location>
        <begin position="6"/>
        <end position="30"/>
    </location>
</feature>
<sequence length="319" mass="35619">MLLAVLNYLFGWTTLTVLLSLLLAAGYPVFARIVKHNSAEDSAFFTLIYGLLAPIATTASLVVLSLPALSSYIIADHCHGDDCTPHALHITTDTVEGVVTVIAAVGLLTVFIVAVLMQLMRAQRNLNTLKNFSEPAQSTFRVVETDAHLAWCAGLFKPQIYVSSGLMQSLTAEQLNLVLLHEHSHAVRKDNLRKWCLHWASIIWPKKLRAKIRQDHSNYAELASDAAVARSYNNIDKDVFVSTLQACAACKKPNQEFEPVANKLRENAFESQRIEQSTHKDALSRFSFFKSMVITLWLWVAAVISAIYFGHPLLEWLSR</sequence>
<dbReference type="InterPro" id="IPR052173">
    <property type="entry name" value="Beta-lactam_resp_regulator"/>
</dbReference>
<evidence type="ECO:0000313" key="4">
    <source>
        <dbReference type="Proteomes" id="UP001465153"/>
    </source>
</evidence>
<feature type="domain" description="Peptidase M56" evidence="2">
    <location>
        <begin position="85"/>
        <end position="252"/>
    </location>
</feature>
<reference evidence="3 4" key="1">
    <citation type="submission" date="2024-04" db="EMBL/GenBank/DDBJ databases">
        <title>Draft genome sequence of Sessilibacter corallicola NBRC 116591.</title>
        <authorList>
            <person name="Miyakawa T."/>
            <person name="Kusuya Y."/>
            <person name="Miura T."/>
        </authorList>
    </citation>
    <scope>NUCLEOTIDE SEQUENCE [LARGE SCALE GENOMIC DNA]</scope>
    <source>
        <strain evidence="3 4">KU-00831-HH</strain>
    </source>
</reference>
<keyword evidence="1" id="KW-0812">Transmembrane</keyword>
<feature type="transmembrane region" description="Helical" evidence="1">
    <location>
        <begin position="98"/>
        <end position="120"/>
    </location>
</feature>
<proteinExistence type="predicted"/>
<dbReference type="PANTHER" id="PTHR34978">
    <property type="entry name" value="POSSIBLE SENSOR-TRANSDUCER PROTEIN BLAR"/>
    <property type="match status" value="1"/>
</dbReference>
<feature type="transmembrane region" description="Helical" evidence="1">
    <location>
        <begin position="288"/>
        <end position="309"/>
    </location>
</feature>
<dbReference type="PANTHER" id="PTHR34978:SF3">
    <property type="entry name" value="SLR0241 PROTEIN"/>
    <property type="match status" value="1"/>
</dbReference>
<protein>
    <recommendedName>
        <fullName evidence="2">Peptidase M56 domain-containing protein</fullName>
    </recommendedName>
</protein>
<evidence type="ECO:0000313" key="3">
    <source>
        <dbReference type="EMBL" id="GAA6169420.1"/>
    </source>
</evidence>
<name>A0ABQ0ACN9_9GAMM</name>
<dbReference type="Pfam" id="PF05569">
    <property type="entry name" value="Peptidase_M56"/>
    <property type="match status" value="1"/>
</dbReference>
<keyword evidence="4" id="KW-1185">Reference proteome</keyword>
<feature type="transmembrane region" description="Helical" evidence="1">
    <location>
        <begin position="42"/>
        <end position="64"/>
    </location>
</feature>
<dbReference type="CDD" id="cd07326">
    <property type="entry name" value="M56_BlaR1_MecR1_like"/>
    <property type="match status" value="1"/>
</dbReference>
<accession>A0ABQ0ACN9</accession>
<gene>
    <name evidence="3" type="ORF">NBRC116591_32310</name>
</gene>
<dbReference type="InterPro" id="IPR008756">
    <property type="entry name" value="Peptidase_M56"/>
</dbReference>